<dbReference type="Pfam" id="PF00535">
    <property type="entry name" value="Glycos_transf_2"/>
    <property type="match status" value="1"/>
</dbReference>
<dbReference type="Proteomes" id="UP000321026">
    <property type="component" value="Unassembled WGS sequence"/>
</dbReference>
<dbReference type="EMBL" id="SSDS01000109">
    <property type="protein sequence ID" value="TXG75759.1"/>
    <property type="molecule type" value="Genomic_DNA"/>
</dbReference>
<dbReference type="AlphaFoldDB" id="A0A5C7J308"/>
<reference evidence="2 3" key="1">
    <citation type="submission" date="2018-09" db="EMBL/GenBank/DDBJ databases">
        <title>Metagenome Assembled Genomes from an Advanced Water Purification Facility.</title>
        <authorList>
            <person name="Stamps B.W."/>
            <person name="Spear J.R."/>
        </authorList>
    </citation>
    <scope>NUCLEOTIDE SEQUENCE [LARGE SCALE GENOMIC DNA]</scope>
    <source>
        <strain evidence="2">Bin_63_2</strain>
    </source>
</reference>
<comment type="caution">
    <text evidence="2">The sequence shown here is derived from an EMBL/GenBank/DDBJ whole genome shotgun (WGS) entry which is preliminary data.</text>
</comment>
<dbReference type="InterPro" id="IPR001173">
    <property type="entry name" value="Glyco_trans_2-like"/>
</dbReference>
<keyword evidence="2" id="KW-0808">Transferase</keyword>
<accession>A0A5C7J308</accession>
<sequence>MLLRKVRQVDTQAQASISVVITVYQRAELTMRSLHTVVHQQYPCHEIVVLADGHHPGLADVVNEYGLHAGMAGRIHYAEHACPRGTYGNPLRRLGLSVATGSHVLFMGHDCLLLQNCLQVHASNLTQAKNGQALSVTALDHWIERNFDTTARASGLPRHVGIIPQGEFRLSELTIGTVDLTCVVFPVATARQVGIFREDWDMIYAADFLSIAACAGVLPVVSSSQVCGAHF</sequence>
<evidence type="ECO:0000259" key="1">
    <source>
        <dbReference type="Pfam" id="PF00535"/>
    </source>
</evidence>
<protein>
    <submittedName>
        <fullName evidence="2">Glycosyltransferase family 2 protein</fullName>
    </submittedName>
</protein>
<dbReference type="GO" id="GO:0016740">
    <property type="term" value="F:transferase activity"/>
    <property type="evidence" value="ECO:0007669"/>
    <property type="project" value="UniProtKB-KW"/>
</dbReference>
<evidence type="ECO:0000313" key="3">
    <source>
        <dbReference type="Proteomes" id="UP000321026"/>
    </source>
</evidence>
<dbReference type="Gene3D" id="3.90.550.10">
    <property type="entry name" value="Spore Coat Polysaccharide Biosynthesis Protein SpsA, Chain A"/>
    <property type="match status" value="1"/>
</dbReference>
<feature type="domain" description="Glycosyltransferase 2-like" evidence="1">
    <location>
        <begin position="18"/>
        <end position="129"/>
    </location>
</feature>
<dbReference type="InterPro" id="IPR029044">
    <property type="entry name" value="Nucleotide-diphossugar_trans"/>
</dbReference>
<proteinExistence type="predicted"/>
<dbReference type="SUPFAM" id="SSF53448">
    <property type="entry name" value="Nucleotide-diphospho-sugar transferases"/>
    <property type="match status" value="1"/>
</dbReference>
<gene>
    <name evidence="2" type="ORF">E6Q11_06790</name>
</gene>
<evidence type="ECO:0000313" key="2">
    <source>
        <dbReference type="EMBL" id="TXG75759.1"/>
    </source>
</evidence>
<name>A0A5C7J308_9BACT</name>
<dbReference type="CDD" id="cd00761">
    <property type="entry name" value="Glyco_tranf_GTA_type"/>
    <property type="match status" value="1"/>
</dbReference>
<organism evidence="2 3">
    <name type="scientific">Candidatus Dojkabacteria bacterium</name>
    <dbReference type="NCBI Taxonomy" id="2099670"/>
    <lineage>
        <taxon>Bacteria</taxon>
        <taxon>Candidatus Dojkabacteria</taxon>
    </lineage>
</organism>